<keyword evidence="2" id="KW-1185">Reference proteome</keyword>
<evidence type="ECO:0000313" key="1">
    <source>
        <dbReference type="EMBL" id="SFG80845.1"/>
    </source>
</evidence>
<sequence length="310" mass="34218">MNDNILSVEEMVGDIRAVLTLWYVRTDKPGTVLATEPKADRGFGRKFLAQINPKWPITLIGQFPLNRSAPASPDEFYVAGFPGITCVQLQYNGSAKLSELDPMWLHSVPARADNIYAFAVDEKSGFGGFAHWHKGELKRSLCAHRAMLHEDLGLPEGFEADYWAGLTTEQLGGIALPFYPPDIVAAAQREWLETDIGPDGPDINVVAYAVDGRPEPKFDDAPAKKEPASVTELTRSAAEKLGLGPEFSAYDDYEHRVDSDDTSPTATAEELGKFARQGLRVARLVGRDARIWAARGVRTLKDKLRHTDRP</sequence>
<organism evidence="1 2">
    <name type="scientific">Corynebacterium spheniscorum</name>
    <dbReference type="NCBI Taxonomy" id="185761"/>
    <lineage>
        <taxon>Bacteria</taxon>
        <taxon>Bacillati</taxon>
        <taxon>Actinomycetota</taxon>
        <taxon>Actinomycetes</taxon>
        <taxon>Mycobacteriales</taxon>
        <taxon>Corynebacteriaceae</taxon>
        <taxon>Corynebacterium</taxon>
    </lineage>
</organism>
<dbReference type="Proteomes" id="UP000199065">
    <property type="component" value="Unassembled WGS sequence"/>
</dbReference>
<name>A0A1I2UUL1_9CORY</name>
<gene>
    <name evidence="1" type="ORF">SAMN05660282_02018</name>
</gene>
<dbReference type="Pfam" id="PF21997">
    <property type="entry name" value="DUF6928"/>
    <property type="match status" value="1"/>
</dbReference>
<evidence type="ECO:0000313" key="2">
    <source>
        <dbReference type="Proteomes" id="UP000199065"/>
    </source>
</evidence>
<dbReference type="EMBL" id="FOPJ01000016">
    <property type="protein sequence ID" value="SFG80845.1"/>
    <property type="molecule type" value="Genomic_DNA"/>
</dbReference>
<dbReference type="STRING" id="185761.SAMN05660282_02018"/>
<reference evidence="1 2" key="1">
    <citation type="submission" date="2016-10" db="EMBL/GenBank/DDBJ databases">
        <authorList>
            <person name="de Groot N.N."/>
        </authorList>
    </citation>
    <scope>NUCLEOTIDE SEQUENCE [LARGE SCALE GENOMIC DNA]</scope>
    <source>
        <strain>J11</strain>
        <strain evidence="2">PG 39</strain>
    </source>
</reference>
<protein>
    <submittedName>
        <fullName evidence="1">Uncharacterized protein</fullName>
    </submittedName>
</protein>
<dbReference type="AlphaFoldDB" id="A0A1I2UUL1"/>
<proteinExistence type="predicted"/>
<dbReference type="RefSeq" id="WP_223845949.1">
    <property type="nucleotide sequence ID" value="NZ_FOPJ01000016.1"/>
</dbReference>
<accession>A0A1I2UUL1</accession>
<dbReference type="InterPro" id="IPR053847">
    <property type="entry name" value="DUF6928"/>
</dbReference>